<keyword evidence="1" id="KW-1133">Transmembrane helix</keyword>
<keyword evidence="1" id="KW-0812">Transmembrane</keyword>
<feature type="transmembrane region" description="Helical" evidence="1">
    <location>
        <begin position="48"/>
        <end position="72"/>
    </location>
</feature>
<evidence type="ECO:0000313" key="3">
    <source>
        <dbReference type="Proteomes" id="UP001374893"/>
    </source>
</evidence>
<proteinExistence type="predicted"/>
<name>A0ABM7RAZ5_9BACT</name>
<sequence>MGGQEAKPKSAGMVGWIVGGGLVAAMVVSFVVETILPLHRAGRTAEMLFNLVGFPIVLLGTGVFVWGGAVFVRDTFRVWGSPEMVENLKRLKTDPGADSRRSAGGRNRAILFEAWKPGLIRMGIGAVVIAIGSIVLNWLKITGGNQMM</sequence>
<organism evidence="2 3">
    <name type="scientific">Haloferula helveola</name>
    <dbReference type="NCBI Taxonomy" id="490095"/>
    <lineage>
        <taxon>Bacteria</taxon>
        <taxon>Pseudomonadati</taxon>
        <taxon>Verrucomicrobiota</taxon>
        <taxon>Verrucomicrobiia</taxon>
        <taxon>Verrucomicrobiales</taxon>
        <taxon>Verrucomicrobiaceae</taxon>
        <taxon>Haloferula</taxon>
    </lineage>
</organism>
<gene>
    <name evidence="2" type="ORF">HAHE_06460</name>
</gene>
<accession>A0ABM7RAZ5</accession>
<reference evidence="2 3" key="1">
    <citation type="submission" date="2021-06" db="EMBL/GenBank/DDBJ databases">
        <title>Complete genome of Haloferula helveola possessing various polysaccharide degrading enzymes.</title>
        <authorList>
            <person name="Takami H."/>
            <person name="Huang C."/>
            <person name="Hamasaki K."/>
        </authorList>
    </citation>
    <scope>NUCLEOTIDE SEQUENCE [LARGE SCALE GENOMIC DNA]</scope>
    <source>
        <strain evidence="2 3">CN-1</strain>
    </source>
</reference>
<protein>
    <recommendedName>
        <fullName evidence="4">DUF3899 domain-containing protein</fullName>
    </recommendedName>
</protein>
<feature type="transmembrane region" description="Helical" evidence="1">
    <location>
        <begin position="13"/>
        <end position="36"/>
    </location>
</feature>
<dbReference type="Proteomes" id="UP001374893">
    <property type="component" value="Chromosome"/>
</dbReference>
<feature type="transmembrane region" description="Helical" evidence="1">
    <location>
        <begin position="119"/>
        <end position="139"/>
    </location>
</feature>
<evidence type="ECO:0008006" key="4">
    <source>
        <dbReference type="Google" id="ProtNLM"/>
    </source>
</evidence>
<keyword evidence="1" id="KW-0472">Membrane</keyword>
<keyword evidence="3" id="KW-1185">Reference proteome</keyword>
<dbReference type="EMBL" id="AP024702">
    <property type="protein sequence ID" value="BCX46738.1"/>
    <property type="molecule type" value="Genomic_DNA"/>
</dbReference>
<evidence type="ECO:0000256" key="1">
    <source>
        <dbReference type="SAM" id="Phobius"/>
    </source>
</evidence>
<evidence type="ECO:0000313" key="2">
    <source>
        <dbReference type="EMBL" id="BCX46738.1"/>
    </source>
</evidence>